<name>A0ACB8QGG1_9AGAM</name>
<gene>
    <name evidence="1" type="ORF">K488DRAFT_87419</name>
</gene>
<dbReference type="EMBL" id="MU273605">
    <property type="protein sequence ID" value="KAI0030788.1"/>
    <property type="molecule type" value="Genomic_DNA"/>
</dbReference>
<reference evidence="1" key="2">
    <citation type="journal article" date="2022" name="New Phytol.">
        <title>Evolutionary transition to the ectomycorrhizal habit in the genomes of a hyperdiverse lineage of mushroom-forming fungi.</title>
        <authorList>
            <person name="Looney B."/>
            <person name="Miyauchi S."/>
            <person name="Morin E."/>
            <person name="Drula E."/>
            <person name="Courty P.E."/>
            <person name="Kohler A."/>
            <person name="Kuo A."/>
            <person name="LaButti K."/>
            <person name="Pangilinan J."/>
            <person name="Lipzen A."/>
            <person name="Riley R."/>
            <person name="Andreopoulos W."/>
            <person name="He G."/>
            <person name="Johnson J."/>
            <person name="Nolan M."/>
            <person name="Tritt A."/>
            <person name="Barry K.W."/>
            <person name="Grigoriev I.V."/>
            <person name="Nagy L.G."/>
            <person name="Hibbett D."/>
            <person name="Henrissat B."/>
            <person name="Matheny P.B."/>
            <person name="Labbe J."/>
            <person name="Martin F.M."/>
        </authorList>
    </citation>
    <scope>NUCLEOTIDE SEQUENCE</scope>
    <source>
        <strain evidence="1">EC-137</strain>
    </source>
</reference>
<sequence>MSASVKPWIAAHLISIAEKHGAILNQARHEKNKLVQILKFIFYPTTNQTSGDCIWAEISDSEYRIPIRFTSFALQEFARSRGEDSQGRSLLDFRGGVVKIANFTPAFKYIPRDQKLGLTDNEFLIIEADKVSYYGAVGQPTFGSPQALYKHPVLAEWIVGLRQGNGNVLKNRKKQEQPTAMMIATSSSKHSSGPTVRDLLRSAAAQTQKSVTVGPDKATAHTWDEALKLSSSPQSPPPRSPPQQEQDPNDNATCREDQDMDEVQNSLLERPKTPDRWSPTQPSHPRLRSETPPLAANHSTAASHPSSTFPTGTPPQIDTQPPPPPSQPRTPFLSSSAELATSLLSRVIAEQTHPQKARSTSEGPPSSMGVVLVPNSDPSGTSQSQGCMREASTIAIRGSQLPGTLDPDDALTKRLLDSALQETPCKALEQPQPVPDDGKGKDKVVAQPQSSQIVEETPDVGYIKSFLAGSAPVMAAAESAVANQKRRHSVVPVSSPSEARPKKRSKLHESGVVSASSHAPTMSSQLSPAARRIVKVVNVVDKFASTKDTAVLMDRASYPILQADESPFYFTPNEKLEELLEAWEQSLTLGDSEVPLRDPRLLFLEF</sequence>
<keyword evidence="2" id="KW-1185">Reference proteome</keyword>
<dbReference type="Proteomes" id="UP000814128">
    <property type="component" value="Unassembled WGS sequence"/>
</dbReference>
<organism evidence="1 2">
    <name type="scientific">Vararia minispora EC-137</name>
    <dbReference type="NCBI Taxonomy" id="1314806"/>
    <lineage>
        <taxon>Eukaryota</taxon>
        <taxon>Fungi</taxon>
        <taxon>Dikarya</taxon>
        <taxon>Basidiomycota</taxon>
        <taxon>Agaricomycotina</taxon>
        <taxon>Agaricomycetes</taxon>
        <taxon>Russulales</taxon>
        <taxon>Lachnocladiaceae</taxon>
        <taxon>Vararia</taxon>
    </lineage>
</organism>
<evidence type="ECO:0000313" key="2">
    <source>
        <dbReference type="Proteomes" id="UP000814128"/>
    </source>
</evidence>
<evidence type="ECO:0000313" key="1">
    <source>
        <dbReference type="EMBL" id="KAI0030788.1"/>
    </source>
</evidence>
<comment type="caution">
    <text evidence="1">The sequence shown here is derived from an EMBL/GenBank/DDBJ whole genome shotgun (WGS) entry which is preliminary data.</text>
</comment>
<accession>A0ACB8QGG1</accession>
<proteinExistence type="predicted"/>
<protein>
    <submittedName>
        <fullName evidence="1">Uncharacterized protein</fullName>
    </submittedName>
</protein>
<reference evidence="1" key="1">
    <citation type="submission" date="2021-02" db="EMBL/GenBank/DDBJ databases">
        <authorList>
            <consortium name="DOE Joint Genome Institute"/>
            <person name="Ahrendt S."/>
            <person name="Looney B.P."/>
            <person name="Miyauchi S."/>
            <person name="Morin E."/>
            <person name="Drula E."/>
            <person name="Courty P.E."/>
            <person name="Chicoki N."/>
            <person name="Fauchery L."/>
            <person name="Kohler A."/>
            <person name="Kuo A."/>
            <person name="Labutti K."/>
            <person name="Pangilinan J."/>
            <person name="Lipzen A."/>
            <person name="Riley R."/>
            <person name="Andreopoulos W."/>
            <person name="He G."/>
            <person name="Johnson J."/>
            <person name="Barry K.W."/>
            <person name="Grigoriev I.V."/>
            <person name="Nagy L."/>
            <person name="Hibbett D."/>
            <person name="Henrissat B."/>
            <person name="Matheny P.B."/>
            <person name="Labbe J."/>
            <person name="Martin F."/>
        </authorList>
    </citation>
    <scope>NUCLEOTIDE SEQUENCE</scope>
    <source>
        <strain evidence="1">EC-137</strain>
    </source>
</reference>